<dbReference type="Pfam" id="PF09375">
    <property type="entry name" value="Peptidase_M75"/>
    <property type="match status" value="1"/>
</dbReference>
<dbReference type="Gene3D" id="1.20.1420.20">
    <property type="entry name" value="M75 peptidase, HXXE motif"/>
    <property type="match status" value="1"/>
</dbReference>
<evidence type="ECO:0000256" key="1">
    <source>
        <dbReference type="ARBA" id="ARBA00004196"/>
    </source>
</evidence>
<dbReference type="InterPro" id="IPR038352">
    <property type="entry name" value="Imelysin_sf"/>
</dbReference>
<feature type="domain" description="Imelysin-like" evidence="4">
    <location>
        <begin position="54"/>
        <end position="323"/>
    </location>
</feature>
<comment type="caution">
    <text evidence="5">The sequence shown here is derived from an EMBL/GenBank/DDBJ whole genome shotgun (WGS) entry which is preliminary data.</text>
</comment>
<evidence type="ECO:0000313" key="5">
    <source>
        <dbReference type="EMBL" id="NDY91569.1"/>
    </source>
</evidence>
<evidence type="ECO:0000259" key="4">
    <source>
        <dbReference type="Pfam" id="PF09375"/>
    </source>
</evidence>
<feature type="chain" id="PRO_5029002514" evidence="3">
    <location>
        <begin position="23"/>
        <end position="352"/>
    </location>
</feature>
<accession>A0A7C9PH57</accession>
<feature type="signal peptide" evidence="3">
    <location>
        <begin position="1"/>
        <end position="22"/>
    </location>
</feature>
<dbReference type="Proteomes" id="UP000484255">
    <property type="component" value="Unassembled WGS sequence"/>
</dbReference>
<gene>
    <name evidence="5" type="ORF">G3A44_10270</name>
</gene>
<organism evidence="5 6">
    <name type="scientific">Ideonella livida</name>
    <dbReference type="NCBI Taxonomy" id="2707176"/>
    <lineage>
        <taxon>Bacteria</taxon>
        <taxon>Pseudomonadati</taxon>
        <taxon>Pseudomonadota</taxon>
        <taxon>Betaproteobacteria</taxon>
        <taxon>Burkholderiales</taxon>
        <taxon>Sphaerotilaceae</taxon>
        <taxon>Ideonella</taxon>
    </lineage>
</organism>
<keyword evidence="6" id="KW-1185">Reference proteome</keyword>
<protein>
    <submittedName>
        <fullName evidence="5">Imelysin family protein</fullName>
    </submittedName>
</protein>
<dbReference type="InterPro" id="IPR034984">
    <property type="entry name" value="Imelysin-like_IPPA"/>
</dbReference>
<dbReference type="InterPro" id="IPR018976">
    <property type="entry name" value="Imelysin-like"/>
</dbReference>
<dbReference type="EMBL" id="JAAGOH010000010">
    <property type="protein sequence ID" value="NDY91569.1"/>
    <property type="molecule type" value="Genomic_DNA"/>
</dbReference>
<comment type="subcellular location">
    <subcellularLocation>
        <location evidence="1">Cell envelope</location>
    </subcellularLocation>
</comment>
<keyword evidence="2 3" id="KW-0732">Signal</keyword>
<dbReference type="CDD" id="cd14659">
    <property type="entry name" value="Imelysin-like_IPPA"/>
    <property type="match status" value="1"/>
</dbReference>
<dbReference type="GO" id="GO:0030313">
    <property type="term" value="C:cell envelope"/>
    <property type="evidence" value="ECO:0007669"/>
    <property type="project" value="UniProtKB-SubCell"/>
</dbReference>
<evidence type="ECO:0000256" key="3">
    <source>
        <dbReference type="SAM" id="SignalP"/>
    </source>
</evidence>
<name>A0A7C9PH57_9BURK</name>
<evidence type="ECO:0000256" key="2">
    <source>
        <dbReference type="ARBA" id="ARBA00022729"/>
    </source>
</evidence>
<dbReference type="RefSeq" id="WP_163457420.1">
    <property type="nucleotide sequence ID" value="NZ_JAAGOH010000010.1"/>
</dbReference>
<reference evidence="5 6" key="1">
    <citation type="submission" date="2020-02" db="EMBL/GenBank/DDBJ databases">
        <title>Ideonella bacterium strain TBM-1.</title>
        <authorList>
            <person name="Chen W.-M."/>
        </authorList>
    </citation>
    <scope>NUCLEOTIDE SEQUENCE [LARGE SCALE GENOMIC DNA]</scope>
    <source>
        <strain evidence="5 6">TBM-1</strain>
    </source>
</reference>
<sequence>MRSLLPGLLGAVLLCAGLSARAQTDWRREAVPVIPPDQYVHMLDRHAFAPWSADFLARAEALRQRLAVDCAADATAREAWRQALQAWSRLSAAAVGPVVERRSARRIDFQPTRPELLQQALEAAAAGTLDMDRVGSAARGLPALEWLLWSPQAQTSPQTSAQAAGACRLRRVLADDLRAEAQALAEGFAQRQASPPDEDQTPERVAEAVNQWLGGLEQLRLQALERPALSSASGAPALPRALSGASTEDRMARWLALRQLAVAQAAVAPAPGTALVPLETLLRAKGLNPLADRLRAAVAAVDRTLAAVPARAPGPTALRTASRSLAALQRLASEEIAPALQVTIGFSDADGD</sequence>
<dbReference type="AlphaFoldDB" id="A0A7C9PH57"/>
<evidence type="ECO:0000313" key="6">
    <source>
        <dbReference type="Proteomes" id="UP000484255"/>
    </source>
</evidence>
<proteinExistence type="predicted"/>